<dbReference type="AlphaFoldDB" id="A0A7M4DRQ3"/>
<evidence type="ECO:0000313" key="3">
    <source>
        <dbReference type="EMBL" id="VZO40147.1"/>
    </source>
</evidence>
<dbReference type="InterPro" id="IPR046802">
    <property type="entry name" value="OpcA_G6PD_C"/>
</dbReference>
<dbReference type="PANTHER" id="PTHR38658">
    <property type="entry name" value="OXPP CYCLE PROTEIN OPCA-RELATED"/>
    <property type="match status" value="1"/>
</dbReference>
<reference evidence="3 4" key="1">
    <citation type="submission" date="2019-11" db="EMBL/GenBank/DDBJ databases">
        <authorList>
            <person name="Criscuolo A."/>
        </authorList>
    </citation>
    <scope>NUCLEOTIDE SEQUENCE [LARGE SCALE GENOMIC DNA]</scope>
    <source>
        <strain evidence="3">CIP111667</strain>
    </source>
</reference>
<accession>A0A7M4DRQ3</accession>
<dbReference type="Proteomes" id="UP000419743">
    <property type="component" value="Unassembled WGS sequence"/>
</dbReference>
<organism evidence="3 4">
    <name type="scientific">Occultella aeris</name>
    <dbReference type="NCBI Taxonomy" id="2761496"/>
    <lineage>
        <taxon>Bacteria</taxon>
        <taxon>Bacillati</taxon>
        <taxon>Actinomycetota</taxon>
        <taxon>Actinomycetes</taxon>
        <taxon>Micrococcales</taxon>
        <taxon>Ruaniaceae</taxon>
        <taxon>Occultella</taxon>
    </lineage>
</organism>
<sequence length="307" mass="32554">MIITLEDTTSSAIGAKLVALREEGGAVALGRVLTLVIVATGEDVESAVEAANDASREHPCRVIVVDPGDGRKAAGLDAEIRIGGDAGASEVIVLRPLGAARDEVDTLVVPLLLPDAPIVVWWPHEPPENMAADPLGAMAQRRISDVGTCAKPIEHLAGLADTYAPGDTDLSWARTTLWRGLAAAALDEPPYETVRAVRVIGSRDRPSTHLFAAWLAANLKAPVTIEHDPEASAITGLDLERRNGSITMRRPEGSAVVTVTQDGTPTQQIAMAKRPIADCLMEDLRRLDPDETYARSLLKGLPKVAGE</sequence>
<protein>
    <submittedName>
        <fullName evidence="3">Glucose-6-phosphate dehydrogenase subunit</fullName>
    </submittedName>
</protein>
<evidence type="ECO:0000313" key="4">
    <source>
        <dbReference type="Proteomes" id="UP000419743"/>
    </source>
</evidence>
<dbReference type="InterPro" id="IPR004555">
    <property type="entry name" value="G6PDH_assembly_OpcA"/>
</dbReference>
<comment type="caution">
    <text evidence="3">The sequence shown here is derived from an EMBL/GenBank/DDBJ whole genome shotgun (WGS) entry which is preliminary data.</text>
</comment>
<name>A0A7M4DRQ3_9MICO</name>
<evidence type="ECO:0000259" key="2">
    <source>
        <dbReference type="Pfam" id="PF20171"/>
    </source>
</evidence>
<dbReference type="InterPro" id="IPR046801">
    <property type="entry name" value="OpcA_G6PD_N"/>
</dbReference>
<dbReference type="EMBL" id="CACRYJ010000068">
    <property type="protein sequence ID" value="VZO40147.1"/>
    <property type="molecule type" value="Genomic_DNA"/>
</dbReference>
<proteinExistence type="predicted"/>
<dbReference type="RefSeq" id="WP_156743425.1">
    <property type="nucleotide sequence ID" value="NZ_CACRYJ010000068.1"/>
</dbReference>
<feature type="domain" description="Glucose-6-phosphate dehydrogenase assembly protein OpcA N-terminal" evidence="1">
    <location>
        <begin position="51"/>
        <end position="159"/>
    </location>
</feature>
<dbReference type="Pfam" id="PF10128">
    <property type="entry name" value="OpcA_G6PD_assem"/>
    <property type="match status" value="1"/>
</dbReference>
<dbReference type="PANTHER" id="PTHR38658:SF1">
    <property type="entry name" value="OXPP CYCLE PROTEIN OPCA-RELATED"/>
    <property type="match status" value="1"/>
</dbReference>
<keyword evidence="4" id="KW-1185">Reference proteome</keyword>
<gene>
    <name evidence="3" type="ORF">HALOF300_04849</name>
</gene>
<feature type="domain" description="Glucose-6-phosphate dehydrogenase assembly protein OpcA C-terminal" evidence="2">
    <location>
        <begin position="165"/>
        <end position="297"/>
    </location>
</feature>
<dbReference type="Pfam" id="PF20171">
    <property type="entry name" value="OpcA_G6PD_C"/>
    <property type="match status" value="1"/>
</dbReference>
<evidence type="ECO:0000259" key="1">
    <source>
        <dbReference type="Pfam" id="PF10128"/>
    </source>
</evidence>